<sequence>MYRTMLKSKIHRATVTQADLHYVGSVTVDEDLLDAADLLPGEQVAIVDITNGARLETYVIPGRRGSGVIGINGAAAHLVHPGDLVILISYGQMDDAEARTYRPRVVHVDADNKVVDLGTDPSTAAPGTAGTPGPASPVSIDPPCSCACTFQPNNSA</sequence>
<dbReference type="EMBL" id="POTY01000023">
    <property type="protein sequence ID" value="PZG22049.1"/>
    <property type="molecule type" value="Genomic_DNA"/>
</dbReference>
<evidence type="ECO:0000256" key="6">
    <source>
        <dbReference type="ARBA" id="ARBA00023239"/>
    </source>
</evidence>
<feature type="chain" id="PRO_5023519372" description="Aspartate 1-decarboxylase beta chain" evidence="9">
    <location>
        <begin position="1"/>
        <end position="24"/>
    </location>
</feature>
<feature type="active site" description="Proton donor" evidence="9">
    <location>
        <position position="58"/>
    </location>
</feature>
<keyword evidence="6 9" id="KW-0456">Lyase</keyword>
<feature type="modified residue" description="Pyruvic acid (Ser)" evidence="9">
    <location>
        <position position="25"/>
    </location>
</feature>
<protein>
    <recommendedName>
        <fullName evidence="9">Aspartate 1-decarboxylase</fullName>
        <ecNumber evidence="9">4.1.1.11</ecNumber>
    </recommendedName>
    <alternativeName>
        <fullName evidence="9">Aspartate alpha-decarboxylase</fullName>
    </alternativeName>
    <component>
        <recommendedName>
            <fullName evidence="9">Aspartate 1-decarboxylase beta chain</fullName>
        </recommendedName>
    </component>
    <component>
        <recommendedName>
            <fullName evidence="9">Aspartate 1-decarboxylase alpha chain</fullName>
        </recommendedName>
    </component>
</protein>
<comment type="PTM">
    <text evidence="9">Is synthesized initially as an inactive proenzyme, which is activated by self-cleavage at a specific serine bond to produce a beta-subunit with a hydroxyl group at its C-terminus and an alpha-subunit with a pyruvoyl group at its N-terminus.</text>
</comment>
<evidence type="ECO:0000256" key="4">
    <source>
        <dbReference type="ARBA" id="ARBA00022813"/>
    </source>
</evidence>
<keyword evidence="1 9" id="KW-0963">Cytoplasm</keyword>
<dbReference type="InterPro" id="IPR003190">
    <property type="entry name" value="Asp_decarbox"/>
</dbReference>
<dbReference type="Proteomes" id="UP000248924">
    <property type="component" value="Unassembled WGS sequence"/>
</dbReference>
<keyword evidence="7 9" id="KW-0704">Schiff base</keyword>
<dbReference type="RefSeq" id="WP_111212802.1">
    <property type="nucleotide sequence ID" value="NZ_POTY01000023.1"/>
</dbReference>
<keyword evidence="5 9" id="KW-0865">Zymogen</keyword>
<accession>A0A2W2EYS6</accession>
<dbReference type="HAMAP" id="MF_00446">
    <property type="entry name" value="PanD"/>
    <property type="match status" value="1"/>
</dbReference>
<keyword evidence="12" id="KW-1185">Reference proteome</keyword>
<feature type="active site" description="Schiff-base intermediate with substrate; via pyruvic acid" evidence="9">
    <location>
        <position position="25"/>
    </location>
</feature>
<evidence type="ECO:0000313" key="11">
    <source>
        <dbReference type="EMBL" id="PZG22049.1"/>
    </source>
</evidence>
<comment type="subcellular location">
    <subcellularLocation>
        <location evidence="9">Cytoplasm</location>
    </subcellularLocation>
</comment>
<evidence type="ECO:0000256" key="3">
    <source>
        <dbReference type="ARBA" id="ARBA00022793"/>
    </source>
</evidence>
<dbReference type="GO" id="GO:0015940">
    <property type="term" value="P:pantothenate biosynthetic process"/>
    <property type="evidence" value="ECO:0007669"/>
    <property type="project" value="UniProtKB-UniRule"/>
</dbReference>
<dbReference type="InterPro" id="IPR009010">
    <property type="entry name" value="Asp_de-COase-like_dom_sf"/>
</dbReference>
<gene>
    <name evidence="9" type="primary">panD</name>
    <name evidence="11" type="ORF">C1I95_06240</name>
</gene>
<keyword evidence="3 9" id="KW-0210">Decarboxylase</keyword>
<dbReference type="EC" id="4.1.1.11" evidence="9"/>
<evidence type="ECO:0000256" key="7">
    <source>
        <dbReference type="ARBA" id="ARBA00023270"/>
    </source>
</evidence>
<comment type="similarity">
    <text evidence="9">Belongs to the PanD family.</text>
</comment>
<comment type="pathway">
    <text evidence="9">Cofactor biosynthesis; (R)-pantothenate biosynthesis; beta-alanine from L-aspartate: step 1/1.</text>
</comment>
<evidence type="ECO:0000256" key="2">
    <source>
        <dbReference type="ARBA" id="ARBA00022655"/>
    </source>
</evidence>
<evidence type="ECO:0000313" key="12">
    <source>
        <dbReference type="Proteomes" id="UP000248924"/>
    </source>
</evidence>
<evidence type="ECO:0000256" key="8">
    <source>
        <dbReference type="ARBA" id="ARBA00023317"/>
    </source>
</evidence>
<dbReference type="AlphaFoldDB" id="A0A2W2EYS6"/>
<dbReference type="OrthoDB" id="9803983at2"/>
<feature type="chain" id="PRO_5023519371" description="Aspartate 1-decarboxylase alpha chain" evidence="9">
    <location>
        <begin position="25"/>
        <end position="156"/>
    </location>
</feature>
<feature type="binding site" evidence="9">
    <location>
        <position position="57"/>
    </location>
    <ligand>
        <name>substrate</name>
    </ligand>
</feature>
<comment type="function">
    <text evidence="9">Catalyzes the pyruvoyl-dependent decarboxylation of aspartate to produce beta-alanine.</text>
</comment>
<dbReference type="GO" id="GO:0004068">
    <property type="term" value="F:aspartate 1-decarboxylase activity"/>
    <property type="evidence" value="ECO:0007669"/>
    <property type="project" value="UniProtKB-UniRule"/>
</dbReference>
<feature type="binding site" evidence="9">
    <location>
        <begin position="73"/>
        <end position="75"/>
    </location>
    <ligand>
        <name>substrate</name>
    </ligand>
</feature>
<dbReference type="CDD" id="cd06919">
    <property type="entry name" value="Asp_decarbox"/>
    <property type="match status" value="1"/>
</dbReference>
<dbReference type="SUPFAM" id="SSF50692">
    <property type="entry name" value="ADC-like"/>
    <property type="match status" value="1"/>
</dbReference>
<reference evidence="11 12" key="1">
    <citation type="submission" date="2018-01" db="EMBL/GenBank/DDBJ databases">
        <title>Draft genome sequence of Jishengella sp. NA12.</title>
        <authorList>
            <person name="Sahin N."/>
            <person name="Ay H."/>
            <person name="Saygin H."/>
        </authorList>
    </citation>
    <scope>NUCLEOTIDE SEQUENCE [LARGE SCALE GENOMIC DNA]</scope>
    <source>
        <strain evidence="11 12">NA12</strain>
    </source>
</reference>
<dbReference type="GO" id="GO:0006523">
    <property type="term" value="P:alanine biosynthetic process"/>
    <property type="evidence" value="ECO:0007669"/>
    <property type="project" value="InterPro"/>
</dbReference>
<dbReference type="Pfam" id="PF02261">
    <property type="entry name" value="Asp_decarbox"/>
    <property type="match status" value="1"/>
</dbReference>
<evidence type="ECO:0000256" key="9">
    <source>
        <dbReference type="HAMAP-Rule" id="MF_00446"/>
    </source>
</evidence>
<evidence type="ECO:0000256" key="5">
    <source>
        <dbReference type="ARBA" id="ARBA00023145"/>
    </source>
</evidence>
<keyword evidence="8 9" id="KW-0670">Pyruvate</keyword>
<evidence type="ECO:0000256" key="10">
    <source>
        <dbReference type="SAM" id="MobiDB-lite"/>
    </source>
</evidence>
<organism evidence="11 12">
    <name type="scientific">Micromonospora craterilacus</name>
    <dbReference type="NCBI Taxonomy" id="1655439"/>
    <lineage>
        <taxon>Bacteria</taxon>
        <taxon>Bacillati</taxon>
        <taxon>Actinomycetota</taxon>
        <taxon>Actinomycetes</taxon>
        <taxon>Micromonosporales</taxon>
        <taxon>Micromonosporaceae</taxon>
        <taxon>Micromonospora</taxon>
    </lineage>
</organism>
<comment type="caution">
    <text evidence="11">The sequence shown here is derived from an EMBL/GenBank/DDBJ whole genome shotgun (WGS) entry which is preliminary data.</text>
</comment>
<feature type="compositionally biased region" description="Low complexity" evidence="10">
    <location>
        <begin position="118"/>
        <end position="136"/>
    </location>
</feature>
<dbReference type="PANTHER" id="PTHR21012:SF0">
    <property type="entry name" value="ASPARTATE 1-DECARBOXYLASE"/>
    <property type="match status" value="1"/>
</dbReference>
<feature type="region of interest" description="Disordered" evidence="10">
    <location>
        <begin position="117"/>
        <end position="136"/>
    </location>
</feature>
<dbReference type="Gene3D" id="2.40.40.20">
    <property type="match status" value="1"/>
</dbReference>
<keyword evidence="2 9" id="KW-0566">Pantothenate biosynthesis</keyword>
<comment type="subunit">
    <text evidence="9">Heterooctamer of four alpha and four beta subunits.</text>
</comment>
<comment type="cofactor">
    <cofactor evidence="9">
        <name>pyruvate</name>
        <dbReference type="ChEBI" id="CHEBI:15361"/>
    </cofactor>
    <text evidence="9">Binds 1 pyruvoyl group covalently per subunit.</text>
</comment>
<comment type="catalytic activity">
    <reaction evidence="9">
        <text>L-aspartate + H(+) = beta-alanine + CO2</text>
        <dbReference type="Rhea" id="RHEA:19497"/>
        <dbReference type="ChEBI" id="CHEBI:15378"/>
        <dbReference type="ChEBI" id="CHEBI:16526"/>
        <dbReference type="ChEBI" id="CHEBI:29991"/>
        <dbReference type="ChEBI" id="CHEBI:57966"/>
        <dbReference type="EC" id="4.1.1.11"/>
    </reaction>
</comment>
<keyword evidence="4 9" id="KW-0068">Autocatalytic cleavage</keyword>
<dbReference type="PANTHER" id="PTHR21012">
    <property type="entry name" value="ASPARTATE 1-DECARBOXYLASE"/>
    <property type="match status" value="1"/>
</dbReference>
<dbReference type="GO" id="GO:0005829">
    <property type="term" value="C:cytosol"/>
    <property type="evidence" value="ECO:0007669"/>
    <property type="project" value="TreeGrafter"/>
</dbReference>
<name>A0A2W2EYS6_9ACTN</name>
<dbReference type="UniPathway" id="UPA00028">
    <property type="reaction ID" value="UER00002"/>
</dbReference>
<dbReference type="NCBIfam" id="TIGR00223">
    <property type="entry name" value="panD"/>
    <property type="match status" value="1"/>
</dbReference>
<proteinExistence type="inferred from homology"/>
<evidence type="ECO:0000256" key="1">
    <source>
        <dbReference type="ARBA" id="ARBA00022490"/>
    </source>
</evidence>